<name>A0AAJ0DN97_9PEZI</name>
<dbReference type="SUPFAM" id="SSF53474">
    <property type="entry name" value="alpha/beta-Hydrolases"/>
    <property type="match status" value="1"/>
</dbReference>
<dbReference type="GO" id="GO:0019433">
    <property type="term" value="P:triglyceride catabolic process"/>
    <property type="evidence" value="ECO:0007669"/>
    <property type="project" value="TreeGrafter"/>
</dbReference>
<evidence type="ECO:0000313" key="3">
    <source>
        <dbReference type="Proteomes" id="UP001271007"/>
    </source>
</evidence>
<dbReference type="PANTHER" id="PTHR23025:SF3">
    <property type="entry name" value="HORMONE-SENSITIVE LIPASE"/>
    <property type="match status" value="1"/>
</dbReference>
<dbReference type="GO" id="GO:0004806">
    <property type="term" value="F:triacylglycerol lipase activity"/>
    <property type="evidence" value="ECO:0007669"/>
    <property type="project" value="TreeGrafter"/>
</dbReference>
<dbReference type="PANTHER" id="PTHR23025">
    <property type="entry name" value="TRIACYLGLYCEROL LIPASE"/>
    <property type="match status" value="1"/>
</dbReference>
<gene>
    <name evidence="2" type="ORF">LTR09_005621</name>
</gene>
<evidence type="ECO:0000259" key="1">
    <source>
        <dbReference type="Pfam" id="PF07859"/>
    </source>
</evidence>
<reference evidence="2" key="1">
    <citation type="submission" date="2023-04" db="EMBL/GenBank/DDBJ databases">
        <title>Black Yeasts Isolated from many extreme environments.</title>
        <authorList>
            <person name="Coleine C."/>
            <person name="Stajich J.E."/>
            <person name="Selbmann L."/>
        </authorList>
    </citation>
    <scope>NUCLEOTIDE SEQUENCE</scope>
    <source>
        <strain evidence="2">CCFEE 5312</strain>
    </source>
</reference>
<proteinExistence type="predicted"/>
<feature type="domain" description="Alpha/beta hydrolase fold-3" evidence="1">
    <location>
        <begin position="94"/>
        <end position="307"/>
    </location>
</feature>
<organism evidence="2 3">
    <name type="scientific">Extremus antarcticus</name>
    <dbReference type="NCBI Taxonomy" id="702011"/>
    <lineage>
        <taxon>Eukaryota</taxon>
        <taxon>Fungi</taxon>
        <taxon>Dikarya</taxon>
        <taxon>Ascomycota</taxon>
        <taxon>Pezizomycotina</taxon>
        <taxon>Dothideomycetes</taxon>
        <taxon>Dothideomycetidae</taxon>
        <taxon>Mycosphaerellales</taxon>
        <taxon>Extremaceae</taxon>
        <taxon>Extremus</taxon>
    </lineage>
</organism>
<comment type="caution">
    <text evidence="2">The sequence shown here is derived from an EMBL/GenBank/DDBJ whole genome shotgun (WGS) entry which is preliminary data.</text>
</comment>
<keyword evidence="3" id="KW-1185">Reference proteome</keyword>
<dbReference type="GO" id="GO:0005829">
    <property type="term" value="C:cytosol"/>
    <property type="evidence" value="ECO:0007669"/>
    <property type="project" value="TreeGrafter"/>
</dbReference>
<dbReference type="EMBL" id="JAWDJX010000016">
    <property type="protein sequence ID" value="KAK3053452.1"/>
    <property type="molecule type" value="Genomic_DNA"/>
</dbReference>
<accession>A0AAJ0DN97</accession>
<dbReference type="Proteomes" id="UP001271007">
    <property type="component" value="Unassembled WGS sequence"/>
</dbReference>
<sequence>MLLDSETLKKSSIIDPSIDEFIKSNPQPPMDWNNAAAMNAAMAFGSKQGLEMAGPAESSIIEEYKDIPMRDGFQSMIKIIRPSTTPPGGSPLIIFCYGGGFIGGDMHAGTPFARAWVRLFGAVVVSISYRLAPEFKFPTSWHDGIDSAKWIAEHASELHADPSKGFISGGISAGGNLAANISLASISEKFAHPITGQWLCIPALMDHASVPEKYKEYFVSVEQNQDVPVLPAAAIDAIETHTNWDSTSPLRCPVLNKEVPLSRLPPTFLQADGLDPLRDDALIYDEMLKEAGVETRINFYPGCPHGHFAFYPGLDISNKAVADVMTGMGWLLKKKISPEQGLRALAPAA</sequence>
<evidence type="ECO:0000313" key="2">
    <source>
        <dbReference type="EMBL" id="KAK3053452.1"/>
    </source>
</evidence>
<dbReference type="Gene3D" id="3.40.50.1820">
    <property type="entry name" value="alpha/beta hydrolase"/>
    <property type="match status" value="1"/>
</dbReference>
<dbReference type="InterPro" id="IPR029058">
    <property type="entry name" value="AB_hydrolase_fold"/>
</dbReference>
<dbReference type="InterPro" id="IPR013094">
    <property type="entry name" value="AB_hydrolase_3"/>
</dbReference>
<protein>
    <recommendedName>
        <fullName evidence="1">Alpha/beta hydrolase fold-3 domain-containing protein</fullName>
    </recommendedName>
</protein>
<dbReference type="AlphaFoldDB" id="A0AAJ0DN97"/>
<dbReference type="Pfam" id="PF07859">
    <property type="entry name" value="Abhydrolase_3"/>
    <property type="match status" value="1"/>
</dbReference>
<dbReference type="GO" id="GO:0004771">
    <property type="term" value="F:sterol ester esterase activity"/>
    <property type="evidence" value="ECO:0007669"/>
    <property type="project" value="TreeGrafter"/>
</dbReference>